<evidence type="ECO:0000256" key="1">
    <source>
        <dbReference type="SAM" id="MobiDB-lite"/>
    </source>
</evidence>
<dbReference type="EMBL" id="LAZR01016622">
    <property type="protein sequence ID" value="KKM03709.1"/>
    <property type="molecule type" value="Genomic_DNA"/>
</dbReference>
<feature type="region of interest" description="Disordered" evidence="1">
    <location>
        <begin position="1"/>
        <end position="40"/>
    </location>
</feature>
<accession>A0A0F9GY32</accession>
<sequence length="72" mass="8356">MASETRRRNHHYVGAPWKRGTGSQKADKNARTKQSKATKAHRSFILPLVVKPDGRWGYKFGKMRKIMQEESK</sequence>
<dbReference type="AlphaFoldDB" id="A0A0F9GY32"/>
<reference evidence="2" key="1">
    <citation type="journal article" date="2015" name="Nature">
        <title>Complex archaea that bridge the gap between prokaryotes and eukaryotes.</title>
        <authorList>
            <person name="Spang A."/>
            <person name="Saw J.H."/>
            <person name="Jorgensen S.L."/>
            <person name="Zaremba-Niedzwiedzka K."/>
            <person name="Martijn J."/>
            <person name="Lind A.E."/>
            <person name="van Eijk R."/>
            <person name="Schleper C."/>
            <person name="Guy L."/>
            <person name="Ettema T.J."/>
        </authorList>
    </citation>
    <scope>NUCLEOTIDE SEQUENCE</scope>
</reference>
<proteinExistence type="predicted"/>
<organism evidence="2">
    <name type="scientific">marine sediment metagenome</name>
    <dbReference type="NCBI Taxonomy" id="412755"/>
    <lineage>
        <taxon>unclassified sequences</taxon>
        <taxon>metagenomes</taxon>
        <taxon>ecological metagenomes</taxon>
    </lineage>
</organism>
<comment type="caution">
    <text evidence="2">The sequence shown here is derived from an EMBL/GenBank/DDBJ whole genome shotgun (WGS) entry which is preliminary data.</text>
</comment>
<evidence type="ECO:0000313" key="2">
    <source>
        <dbReference type="EMBL" id="KKM03709.1"/>
    </source>
</evidence>
<feature type="compositionally biased region" description="Basic residues" evidence="1">
    <location>
        <begin position="31"/>
        <end position="40"/>
    </location>
</feature>
<protein>
    <submittedName>
        <fullName evidence="2">Uncharacterized protein</fullName>
    </submittedName>
</protein>
<name>A0A0F9GY32_9ZZZZ</name>
<gene>
    <name evidence="2" type="ORF">LCGC14_1771650</name>
</gene>